<evidence type="ECO:0000256" key="1">
    <source>
        <dbReference type="ARBA" id="ARBA00000365"/>
    </source>
</evidence>
<dbReference type="Pfam" id="PF01074">
    <property type="entry name" value="Glyco_hydro_38N"/>
    <property type="match status" value="1"/>
</dbReference>
<dbReference type="InterPro" id="IPR054723">
    <property type="entry name" value="Ams1-like_N"/>
</dbReference>
<feature type="domain" description="Glycoside hydrolase family 38 central" evidence="7">
    <location>
        <begin position="519"/>
        <end position="597"/>
    </location>
</feature>
<evidence type="ECO:0000256" key="2">
    <source>
        <dbReference type="ARBA" id="ARBA00009792"/>
    </source>
</evidence>
<keyword evidence="6" id="KW-0326">Glycosidase</keyword>
<dbReference type="Pfam" id="PF22907">
    <property type="entry name" value="Ams1-like_1st"/>
    <property type="match status" value="1"/>
</dbReference>
<evidence type="ECO:0000256" key="3">
    <source>
        <dbReference type="ARBA" id="ARBA00012752"/>
    </source>
</evidence>
<dbReference type="InterPro" id="IPR011682">
    <property type="entry name" value="Glyco_hydro_38_C"/>
</dbReference>
<dbReference type="InterPro" id="IPR028995">
    <property type="entry name" value="Glyco_hydro_57/38_cen_sf"/>
</dbReference>
<dbReference type="CDD" id="cd10789">
    <property type="entry name" value="GH38N_AMII_ER_cytosolic"/>
    <property type="match status" value="1"/>
</dbReference>
<dbReference type="OrthoDB" id="1049785at2"/>
<dbReference type="FunFam" id="2.70.98.30:FF:000001">
    <property type="entry name" value="alpha-mannosidase 2C1 isoform X2"/>
    <property type="match status" value="1"/>
</dbReference>
<dbReference type="InterPro" id="IPR041147">
    <property type="entry name" value="GH38_C"/>
</dbReference>
<dbReference type="InterPro" id="IPR037094">
    <property type="entry name" value="Glyco_hydro_38_cen_sf"/>
</dbReference>
<dbReference type="Pfam" id="PF17677">
    <property type="entry name" value="Glyco_hydro38C2"/>
    <property type="match status" value="1"/>
</dbReference>
<organism evidence="8 9">
    <name type="scientific">Gandjariella thermophila</name>
    <dbReference type="NCBI Taxonomy" id="1931992"/>
    <lineage>
        <taxon>Bacteria</taxon>
        <taxon>Bacillati</taxon>
        <taxon>Actinomycetota</taxon>
        <taxon>Actinomycetes</taxon>
        <taxon>Pseudonocardiales</taxon>
        <taxon>Pseudonocardiaceae</taxon>
        <taxon>Gandjariella</taxon>
    </lineage>
</organism>
<dbReference type="Pfam" id="PF09261">
    <property type="entry name" value="Alpha-mann_mid"/>
    <property type="match status" value="1"/>
</dbReference>
<evidence type="ECO:0000313" key="8">
    <source>
        <dbReference type="EMBL" id="GDY31979.1"/>
    </source>
</evidence>
<gene>
    <name evidence="8" type="ORF">GTS_36120</name>
</gene>
<dbReference type="SUPFAM" id="SSF88688">
    <property type="entry name" value="Families 57/38 glycoside transferase middle domain"/>
    <property type="match status" value="1"/>
</dbReference>
<dbReference type="Gene3D" id="1.20.1270.50">
    <property type="entry name" value="Glycoside hydrolase family 38, central domain"/>
    <property type="match status" value="1"/>
</dbReference>
<protein>
    <recommendedName>
        <fullName evidence="3">alpha-mannosidase</fullName>
        <ecNumber evidence="3">3.2.1.24</ecNumber>
    </recommendedName>
</protein>
<dbReference type="Proteomes" id="UP000298860">
    <property type="component" value="Unassembled WGS sequence"/>
</dbReference>
<dbReference type="Pfam" id="PF07748">
    <property type="entry name" value="Glyco_hydro_38C"/>
    <property type="match status" value="1"/>
</dbReference>
<name>A0A4D4JC83_9PSEU</name>
<comment type="similarity">
    <text evidence="2">Belongs to the glycosyl hydrolase 38 family.</text>
</comment>
<dbReference type="GO" id="GO:0046872">
    <property type="term" value="F:metal ion binding"/>
    <property type="evidence" value="ECO:0007669"/>
    <property type="project" value="UniProtKB-KW"/>
</dbReference>
<dbReference type="RefSeq" id="WP_137815019.1">
    <property type="nucleotide sequence ID" value="NZ_BJFL01000019.1"/>
</dbReference>
<dbReference type="GO" id="GO:0004559">
    <property type="term" value="F:alpha-mannosidase activity"/>
    <property type="evidence" value="ECO:0007669"/>
    <property type="project" value="UniProtKB-EC"/>
</dbReference>
<evidence type="ECO:0000313" key="9">
    <source>
        <dbReference type="Proteomes" id="UP000298860"/>
    </source>
</evidence>
<reference evidence="9" key="1">
    <citation type="submission" date="2019-04" db="EMBL/GenBank/DDBJ databases">
        <title>Draft genome sequence of Pseudonocardiaceae bacterium SL3-2-4.</title>
        <authorList>
            <person name="Ningsih F."/>
            <person name="Yokota A."/>
            <person name="Sakai Y."/>
            <person name="Nanatani K."/>
            <person name="Yabe S."/>
            <person name="Oetari A."/>
            <person name="Sjamsuridzal W."/>
        </authorList>
    </citation>
    <scope>NUCLEOTIDE SEQUENCE [LARGE SCALE GENOMIC DNA]</scope>
    <source>
        <strain evidence="9">SL3-2-4</strain>
    </source>
</reference>
<dbReference type="InterPro" id="IPR011330">
    <property type="entry name" value="Glyco_hydro/deAcase_b/a-brl"/>
</dbReference>
<proteinExistence type="inferred from homology"/>
<keyword evidence="5" id="KW-0378">Hydrolase</keyword>
<dbReference type="SUPFAM" id="SSF88713">
    <property type="entry name" value="Glycoside hydrolase/deacetylase"/>
    <property type="match status" value="1"/>
</dbReference>
<accession>A0A4D4JC83</accession>
<dbReference type="PANTHER" id="PTHR46017">
    <property type="entry name" value="ALPHA-MANNOSIDASE 2C1"/>
    <property type="match status" value="1"/>
</dbReference>
<evidence type="ECO:0000256" key="4">
    <source>
        <dbReference type="ARBA" id="ARBA00022723"/>
    </source>
</evidence>
<dbReference type="SUPFAM" id="SSF74650">
    <property type="entry name" value="Galactose mutarotase-like"/>
    <property type="match status" value="1"/>
</dbReference>
<evidence type="ECO:0000256" key="6">
    <source>
        <dbReference type="ARBA" id="ARBA00023295"/>
    </source>
</evidence>
<dbReference type="Gene3D" id="2.70.98.30">
    <property type="entry name" value="Golgi alpha-mannosidase II, domain 4"/>
    <property type="match status" value="1"/>
</dbReference>
<dbReference type="GO" id="GO:0030246">
    <property type="term" value="F:carbohydrate binding"/>
    <property type="evidence" value="ECO:0007669"/>
    <property type="project" value="InterPro"/>
</dbReference>
<dbReference type="AlphaFoldDB" id="A0A4D4JC83"/>
<dbReference type="InterPro" id="IPR011013">
    <property type="entry name" value="Gal_mutarotase_sf_dom"/>
</dbReference>
<dbReference type="FunFam" id="3.20.110.10:FF:000002">
    <property type="entry name" value="alpha-mannosidase 2C1 isoform X1"/>
    <property type="match status" value="1"/>
</dbReference>
<dbReference type="PANTHER" id="PTHR46017:SF1">
    <property type="entry name" value="ALPHA-MANNOSIDASE 2C1"/>
    <property type="match status" value="1"/>
</dbReference>
<evidence type="ECO:0000256" key="5">
    <source>
        <dbReference type="ARBA" id="ARBA00022801"/>
    </source>
</evidence>
<dbReference type="SMART" id="SM00872">
    <property type="entry name" value="Alpha-mann_mid"/>
    <property type="match status" value="1"/>
</dbReference>
<sequence length="994" mass="108793">MHDDRILVEGRVNRVLAERLWPAVYPESVPAEVAVWHAPGEPVPVADGLAACYAPIRPGEPWGPPWGTSWFRVRGQVPERWAGRAVEAVVDLGFDRGMPGFQAEGLVYRADGTPVKGLSPRNAWVPVGDPATGGEPVELYVEAAANPTILGNPPFAPTPLGDPATAGDAPLYRLGRVELAVFDAEVWGLAHDVEVLAQLMREVDLISPRRWEILRALERALDALDLQDVPGTAAAARKHLAGVLASPAHASAHRIWAVGHAHIDSAWLWPLRETVRKVARTAANVTALMDDHPEFVFAMSQAQQLAWLAEHHPAVFARVREKVAAGRFVPVGGMWVESDTNMPGGEALARQFVHGKRFFVEQFGVETEEVWLPDSFGYTAALPQLVALSGSRWFLTQKISWSQTNRFPHHTFWWEGIDGTRVFTHFPPVDTYNAELSGRELAHASGSFTDKGNANSSLVPFGWGDGGGGPTRDMLARAARLADLEGSPRVTIGAPAEFFRHAEAEYPNAPVWVGELYLEFHRGTYTSQARTKRGNRRSEHLLREAELWAATAAVRTGFCYPYDRLDRIWKTVLLHQFHDILPGSSIAWVHREAERAYAAVATELAEIIAGAQRALAGGGTERIVFNAAPYARDGVPALGAAVSIVDAAPVRVRDGVLDNGLLRVTVDAAGLITSIVDVEADREVVAPGGRANLLQLHPDFPNAWDAWDVDAFYRNTVTDLTAVDEVVAEEPDAIRVTRSFSRSTVSQVLRLPAGAKRLEIDTEVDWHETEKFLKLAFPLDVRTDRAAAEIQFGHVYRPTHANTSWDAAKFEVCAHRWVHVAEPGYGVALANDATYGHDVTNSRLTTTVRVSLLRAPRFPDPDTDHGVHRFRHALVPGASVLDAVREGYRINLPGREFRGGRPVEPLVSVDNPAVVVESVKLADDRSGDVVLRLYEAAGGRARARVTAGFPLAGATSTDLLERPWPTPAEYPVTDGGFSVSLTPFQVLTLRLARR</sequence>
<dbReference type="InterPro" id="IPR015341">
    <property type="entry name" value="Glyco_hydro_38_cen"/>
</dbReference>
<dbReference type="InterPro" id="IPR027291">
    <property type="entry name" value="Glyco_hydro_38_N_sf"/>
</dbReference>
<comment type="caution">
    <text evidence="8">The sequence shown here is derived from an EMBL/GenBank/DDBJ whole genome shotgun (WGS) entry which is preliminary data.</text>
</comment>
<dbReference type="EC" id="3.2.1.24" evidence="3"/>
<dbReference type="Gene3D" id="3.20.110.10">
    <property type="entry name" value="Glycoside hydrolase 38, N terminal domain"/>
    <property type="match status" value="1"/>
</dbReference>
<keyword evidence="4" id="KW-0479">Metal-binding</keyword>
<evidence type="ECO:0000259" key="7">
    <source>
        <dbReference type="SMART" id="SM00872"/>
    </source>
</evidence>
<dbReference type="FunFam" id="1.20.1270.50:FF:000004">
    <property type="entry name" value="alpha-mannosidase 2C1 isoform X1"/>
    <property type="match status" value="1"/>
</dbReference>
<keyword evidence="9" id="KW-1185">Reference proteome</keyword>
<dbReference type="EMBL" id="BJFL01000019">
    <property type="protein sequence ID" value="GDY31979.1"/>
    <property type="molecule type" value="Genomic_DNA"/>
</dbReference>
<comment type="catalytic activity">
    <reaction evidence="1">
        <text>Hydrolysis of terminal, non-reducing alpha-D-mannose residues in alpha-D-mannosides.</text>
        <dbReference type="EC" id="3.2.1.24"/>
    </reaction>
</comment>
<dbReference type="GO" id="GO:0009313">
    <property type="term" value="P:oligosaccharide catabolic process"/>
    <property type="evidence" value="ECO:0007669"/>
    <property type="project" value="TreeGrafter"/>
</dbReference>
<dbReference type="InterPro" id="IPR000602">
    <property type="entry name" value="Glyco_hydro_38_N"/>
</dbReference>
<dbReference type="GO" id="GO:0006013">
    <property type="term" value="P:mannose metabolic process"/>
    <property type="evidence" value="ECO:0007669"/>
    <property type="project" value="InterPro"/>
</dbReference>